<dbReference type="InterPro" id="IPR039901">
    <property type="entry name" value="Kdotransferase"/>
</dbReference>
<dbReference type="NCBIfam" id="NF004388">
    <property type="entry name" value="PRK05749.1-4"/>
    <property type="match status" value="1"/>
</dbReference>
<dbReference type="PANTHER" id="PTHR42755">
    <property type="entry name" value="3-DEOXY-MANNO-OCTULOSONATE CYTIDYLYLTRANSFERASE"/>
    <property type="match status" value="1"/>
</dbReference>
<dbReference type="Gene3D" id="3.40.50.11720">
    <property type="entry name" value="3-Deoxy-D-manno-octulosonic-acid transferase, N-terminal domain"/>
    <property type="match status" value="1"/>
</dbReference>
<dbReference type="PANTHER" id="PTHR42755:SF1">
    <property type="entry name" value="3-DEOXY-D-MANNO-OCTULOSONIC ACID TRANSFERASE, MITOCHONDRIAL-RELATED"/>
    <property type="match status" value="1"/>
</dbReference>
<evidence type="ECO:0000256" key="7">
    <source>
        <dbReference type="ARBA" id="ARBA00022679"/>
    </source>
</evidence>
<dbReference type="AlphaFoldDB" id="A0A2P6AT64"/>
<feature type="domain" description="Glycosyl transferase family 1" evidence="14">
    <location>
        <begin position="243"/>
        <end position="403"/>
    </location>
</feature>
<dbReference type="Proteomes" id="UP000243900">
    <property type="component" value="Unassembled WGS sequence"/>
</dbReference>
<dbReference type="SUPFAM" id="SSF53756">
    <property type="entry name" value="UDP-Glycosyltransferase/glycogen phosphorylase"/>
    <property type="match status" value="1"/>
</dbReference>
<evidence type="ECO:0000256" key="13">
    <source>
        <dbReference type="RuleBase" id="RU365103"/>
    </source>
</evidence>
<dbReference type="EC" id="2.4.99.12" evidence="4 13"/>
<keyword evidence="6" id="KW-0997">Cell inner membrane</keyword>
<evidence type="ECO:0000313" key="17">
    <source>
        <dbReference type="Proteomes" id="UP000243900"/>
    </source>
</evidence>
<dbReference type="InterPro" id="IPR001296">
    <property type="entry name" value="Glyco_trans_1"/>
</dbReference>
<dbReference type="RefSeq" id="WP_105191850.1">
    <property type="nucleotide sequence ID" value="NZ_PTQZ01000075.1"/>
</dbReference>
<feature type="site" description="Transition state stabilizer" evidence="12">
    <location>
        <position position="134"/>
    </location>
</feature>
<comment type="function">
    <text evidence="13">Involved in lipopolysaccharide (LPS) biosynthesis. Catalyzes the transfer of 3-deoxy-D-manno-octulosonate (Kdo) residue(s) from CMP-Kdo to lipid IV(A), the tetraacyldisaccharide-1,4'-bisphosphate precursor of lipid A.</text>
</comment>
<reference evidence="17" key="1">
    <citation type="submission" date="2018-02" db="EMBL/GenBank/DDBJ databases">
        <title>Genome sequencing of Solimonas sp. HR-BB.</title>
        <authorList>
            <person name="Lee Y."/>
            <person name="Jeon C.O."/>
        </authorList>
    </citation>
    <scope>NUCLEOTIDE SEQUENCE [LARGE SCALE GENOMIC DNA]</scope>
    <source>
        <strain evidence="17">HR-E</strain>
    </source>
</reference>
<comment type="caution">
    <text evidence="16">The sequence shown here is derived from an EMBL/GenBank/DDBJ whole genome shotgun (WGS) entry which is preliminary data.</text>
</comment>
<evidence type="ECO:0000256" key="5">
    <source>
        <dbReference type="ARBA" id="ARBA00019077"/>
    </source>
</evidence>
<gene>
    <name evidence="16" type="ORF">C5O18_04530</name>
</gene>
<evidence type="ECO:0000256" key="6">
    <source>
        <dbReference type="ARBA" id="ARBA00022519"/>
    </source>
</evidence>
<comment type="subcellular location">
    <subcellularLocation>
        <location evidence="1">Cell inner membrane</location>
        <topology evidence="1">Single-pass membrane protein</topology>
        <orientation evidence="1">Cytoplasmic side</orientation>
    </subcellularLocation>
    <subcellularLocation>
        <location evidence="13">Cell membrane</location>
    </subcellularLocation>
</comment>
<dbReference type="GO" id="GO:0009245">
    <property type="term" value="P:lipid A biosynthetic process"/>
    <property type="evidence" value="ECO:0007669"/>
    <property type="project" value="TreeGrafter"/>
</dbReference>
<comment type="catalytic activity">
    <reaction evidence="10 13">
        <text>lipid IVA (E. coli) + CMP-3-deoxy-beta-D-manno-octulosonate = alpha-Kdo-(2-&gt;6)-lipid IVA (E. coli) + CMP + H(+)</text>
        <dbReference type="Rhea" id="RHEA:28066"/>
        <dbReference type="ChEBI" id="CHEBI:15378"/>
        <dbReference type="ChEBI" id="CHEBI:58603"/>
        <dbReference type="ChEBI" id="CHEBI:60364"/>
        <dbReference type="ChEBI" id="CHEBI:60377"/>
        <dbReference type="ChEBI" id="CHEBI:85987"/>
        <dbReference type="EC" id="2.4.99.12"/>
    </reaction>
</comment>
<feature type="domain" description="3-deoxy-D-manno-octulosonic-acid transferase N-terminal" evidence="15">
    <location>
        <begin position="34"/>
        <end position="215"/>
    </location>
</feature>
<proteinExistence type="inferred from homology"/>
<dbReference type="EMBL" id="PTQZ01000075">
    <property type="protein sequence ID" value="PQA45338.1"/>
    <property type="molecule type" value="Genomic_DNA"/>
</dbReference>
<feature type="active site" description="Proton acceptor" evidence="11">
    <location>
        <position position="64"/>
    </location>
</feature>
<evidence type="ECO:0000256" key="8">
    <source>
        <dbReference type="ARBA" id="ARBA00022968"/>
    </source>
</evidence>
<keyword evidence="17" id="KW-1185">Reference proteome</keyword>
<protein>
    <recommendedName>
        <fullName evidence="5 13">3-deoxy-D-manno-octulosonic acid transferase</fullName>
        <shortName evidence="13">Kdo transferase</shortName>
        <ecNumber evidence="4 13">2.4.99.12</ecNumber>
    </recommendedName>
    <alternativeName>
        <fullName evidence="9 13">Lipid IV(A) 3-deoxy-D-manno-octulosonic acid transferase</fullName>
    </alternativeName>
</protein>
<dbReference type="GO" id="GO:0043842">
    <property type="term" value="F:Kdo transferase activity"/>
    <property type="evidence" value="ECO:0007669"/>
    <property type="project" value="UniProtKB-EC"/>
</dbReference>
<keyword evidence="8" id="KW-0735">Signal-anchor</keyword>
<dbReference type="UniPathway" id="UPA00958"/>
<dbReference type="OrthoDB" id="9789797at2"/>
<keyword evidence="6" id="KW-0472">Membrane</keyword>
<keyword evidence="13" id="KW-1003">Cell membrane</keyword>
<keyword evidence="13" id="KW-0448">Lipopolysaccharide biosynthesis</keyword>
<accession>A0A2P6AT64</accession>
<dbReference type="InterPro" id="IPR038107">
    <property type="entry name" value="Glycos_transf_N_sf"/>
</dbReference>
<organism evidence="16 17">
    <name type="scientific">Amnimonas aquatica</name>
    <dbReference type="NCBI Taxonomy" id="2094561"/>
    <lineage>
        <taxon>Bacteria</taxon>
        <taxon>Pseudomonadati</taxon>
        <taxon>Pseudomonadota</taxon>
        <taxon>Gammaproteobacteria</taxon>
        <taxon>Moraxellales</taxon>
        <taxon>Moraxellaceae</taxon>
        <taxon>Amnimonas</taxon>
    </lineage>
</organism>
<evidence type="ECO:0000256" key="12">
    <source>
        <dbReference type="PIRSR" id="PIRSR639901-2"/>
    </source>
</evidence>
<dbReference type="FunFam" id="3.40.50.11720:FF:000001">
    <property type="entry name" value="3-deoxy-D-manno-octulosonic acid transferase"/>
    <property type="match status" value="1"/>
</dbReference>
<sequence length="433" mass="47239">MPRWLYSTILRLLAPFVFLRLWLRGRQAPAYRLRWRERLGLAPAGASAPVAVRPLWLHAVSVGETLAARPLVDALRRQYPALPLLITTMTPTGSERVRAIWGDEVLHVYAPYDFPGAVRRFLTRWQPRALVIMETELWPNMLAESRRQGLPVMLANARLSERSARGYGRLGAVTRELTGNLSVVAAQDEPTAARFRGLGVALERVVRTGSLKFDIEVPDAVLEQAARWRVAWALHARPVWVAASTHGGEDEQVLAAHRALLADHPDALLILVPRHPERFDDVARQVVAGGFALVRRSDGGPVAADTQVLLGDSMGELLCWLALARVAFVGGSLVPTGGHNVLEPLALGVPTLTGPHFFNFEAINQELLDAGALAVVDDAAALARALAALLDDPALAQARREAGLRMLAANRGAVARQLDLLRPWLGSVPERQG</sequence>
<keyword evidence="8" id="KW-0812">Transmembrane</keyword>
<keyword evidence="7 13" id="KW-0808">Transferase</keyword>
<evidence type="ECO:0000256" key="1">
    <source>
        <dbReference type="ARBA" id="ARBA00004388"/>
    </source>
</evidence>
<comment type="pathway">
    <text evidence="2 13">Bacterial outer membrane biogenesis; LPS core biosynthesis.</text>
</comment>
<dbReference type="GO" id="GO:0005886">
    <property type="term" value="C:plasma membrane"/>
    <property type="evidence" value="ECO:0007669"/>
    <property type="project" value="UniProtKB-SubCell"/>
</dbReference>
<dbReference type="GO" id="GO:0009244">
    <property type="term" value="P:lipopolysaccharide core region biosynthetic process"/>
    <property type="evidence" value="ECO:0007669"/>
    <property type="project" value="UniProtKB-UniRule"/>
</dbReference>
<dbReference type="Pfam" id="PF00534">
    <property type="entry name" value="Glycos_transf_1"/>
    <property type="match status" value="1"/>
</dbReference>
<evidence type="ECO:0000256" key="10">
    <source>
        <dbReference type="ARBA" id="ARBA00049183"/>
    </source>
</evidence>
<dbReference type="Gene3D" id="3.40.50.2000">
    <property type="entry name" value="Glycogen Phosphorylase B"/>
    <property type="match status" value="1"/>
</dbReference>
<dbReference type="InterPro" id="IPR007507">
    <property type="entry name" value="Glycos_transf_N"/>
</dbReference>
<evidence type="ECO:0000256" key="3">
    <source>
        <dbReference type="ARBA" id="ARBA00006380"/>
    </source>
</evidence>
<feature type="site" description="Transition state stabilizer" evidence="12">
    <location>
        <position position="212"/>
    </location>
</feature>
<evidence type="ECO:0000256" key="4">
    <source>
        <dbReference type="ARBA" id="ARBA00012621"/>
    </source>
</evidence>
<evidence type="ECO:0000256" key="2">
    <source>
        <dbReference type="ARBA" id="ARBA00004713"/>
    </source>
</evidence>
<dbReference type="FunFam" id="3.40.50.2000:FF:000032">
    <property type="entry name" value="3-deoxy-D-manno-octulosonic acid transferase"/>
    <property type="match status" value="1"/>
</dbReference>
<comment type="similarity">
    <text evidence="3">Belongs to the glycosyltransferase group 1 family. Glycosyltransferase 30 subfamily.</text>
</comment>
<evidence type="ECO:0000259" key="14">
    <source>
        <dbReference type="Pfam" id="PF00534"/>
    </source>
</evidence>
<dbReference type="Pfam" id="PF04413">
    <property type="entry name" value="Glycos_transf_N"/>
    <property type="match status" value="1"/>
</dbReference>
<evidence type="ECO:0000256" key="9">
    <source>
        <dbReference type="ARBA" id="ARBA00031445"/>
    </source>
</evidence>
<name>A0A2P6AT64_9GAMM</name>
<evidence type="ECO:0000256" key="11">
    <source>
        <dbReference type="PIRSR" id="PIRSR639901-1"/>
    </source>
</evidence>
<evidence type="ECO:0000313" key="16">
    <source>
        <dbReference type="EMBL" id="PQA45338.1"/>
    </source>
</evidence>
<evidence type="ECO:0000259" key="15">
    <source>
        <dbReference type="Pfam" id="PF04413"/>
    </source>
</evidence>